<dbReference type="Pfam" id="PF00406">
    <property type="entry name" value="ADK"/>
    <property type="match status" value="1"/>
</dbReference>
<evidence type="ECO:0000313" key="9">
    <source>
        <dbReference type="Proteomes" id="UP001305498"/>
    </source>
</evidence>
<feature type="region of interest" description="NMP" evidence="5">
    <location>
        <begin position="33"/>
        <end position="62"/>
    </location>
</feature>
<dbReference type="PRINTS" id="PR00094">
    <property type="entry name" value="ADENYLTKNASE"/>
</dbReference>
<comment type="pathway">
    <text evidence="5">Purine metabolism; AMP biosynthesis via salvage pathway; AMP from ADP: step 1/1.</text>
</comment>
<dbReference type="RefSeq" id="WP_317138763.1">
    <property type="nucleotide sequence ID" value="NZ_CP118157.1"/>
</dbReference>
<evidence type="ECO:0000256" key="5">
    <source>
        <dbReference type="HAMAP-Rule" id="MF_00235"/>
    </source>
</evidence>
<dbReference type="NCBIfam" id="NF011105">
    <property type="entry name" value="PRK14532.1"/>
    <property type="match status" value="1"/>
</dbReference>
<comment type="domain">
    <text evidence="5">Consists of three domains, a large central CORE domain and two small peripheral domains, NMPbind and LID, which undergo movements during catalysis. The LID domain closes over the site of phosphoryl transfer upon ATP binding. Assembling and dissambling the active center during each catalytic cycle provides an effective means to prevent ATP hydrolysis.</text>
</comment>
<dbReference type="GO" id="GO:0005737">
    <property type="term" value="C:cytoplasm"/>
    <property type="evidence" value="ECO:0007669"/>
    <property type="project" value="UniProtKB-SubCell"/>
</dbReference>
<dbReference type="InterPro" id="IPR033690">
    <property type="entry name" value="Adenylat_kinase_CS"/>
</dbReference>
<dbReference type="AlphaFoldDB" id="A0AA97I6B1"/>
<keyword evidence="5 7" id="KW-0067">ATP-binding</keyword>
<keyword evidence="2 5" id="KW-0545">Nucleotide biosynthesis</keyword>
<dbReference type="InterPro" id="IPR000850">
    <property type="entry name" value="Adenylat/UMP-CMP_kin"/>
</dbReference>
<dbReference type="CDD" id="cd01428">
    <property type="entry name" value="ADK"/>
    <property type="match status" value="1"/>
</dbReference>
<dbReference type="InterPro" id="IPR027417">
    <property type="entry name" value="P-loop_NTPase"/>
</dbReference>
<gene>
    <name evidence="5" type="primary">adk</name>
    <name evidence="8" type="ORF">N8K70_12970</name>
</gene>
<feature type="binding site" evidence="5">
    <location>
        <position position="34"/>
    </location>
    <ligand>
        <name>AMP</name>
        <dbReference type="ChEBI" id="CHEBI:456215"/>
    </ligand>
</feature>
<evidence type="ECO:0000256" key="6">
    <source>
        <dbReference type="RuleBase" id="RU003330"/>
    </source>
</evidence>
<accession>A0AA97I6B1</accession>
<keyword evidence="5" id="KW-0963">Cytoplasm</keyword>
<keyword evidence="1 5" id="KW-0808">Transferase</keyword>
<evidence type="ECO:0000256" key="3">
    <source>
        <dbReference type="ARBA" id="ARBA00022741"/>
    </source>
</evidence>
<sequence length="198" mass="21042">MTATRLLIVGPQGSGKGTQGVLVAEAFGVPVVSTGDIFRANIKDGTELGRKVTAILDAGDLVPDEVTSEIVRDRLSQDDAAAGFLLDGYPRNTVQVDHLDAFLGARGEGLDAVVLLDVPRRESIARIAKRAAEQGRSDDTEEAISNRLDIYESETAPIIDVYGARGIVDRIDGVGTLDEITERIFAALEARGLVRVAA</sequence>
<feature type="binding site" evidence="5">
    <location>
        <begin position="60"/>
        <end position="62"/>
    </location>
    <ligand>
        <name>AMP</name>
        <dbReference type="ChEBI" id="CHEBI:456215"/>
    </ligand>
</feature>
<dbReference type="HAMAP" id="MF_00235">
    <property type="entry name" value="Adenylate_kinase_Adk"/>
    <property type="match status" value="1"/>
</dbReference>
<evidence type="ECO:0000256" key="1">
    <source>
        <dbReference type="ARBA" id="ARBA00022679"/>
    </source>
</evidence>
<feature type="binding site" evidence="5">
    <location>
        <begin position="88"/>
        <end position="91"/>
    </location>
    <ligand>
        <name>AMP</name>
        <dbReference type="ChEBI" id="CHEBI:456215"/>
    </ligand>
</feature>
<feature type="binding site" evidence="5">
    <location>
        <position position="136"/>
    </location>
    <ligand>
        <name>AMP</name>
        <dbReference type="ChEBI" id="CHEBI:456215"/>
    </ligand>
</feature>
<feature type="binding site" evidence="5">
    <location>
        <begin position="13"/>
        <end position="18"/>
    </location>
    <ligand>
        <name>ATP</name>
        <dbReference type="ChEBI" id="CHEBI:30616"/>
    </ligand>
</feature>
<dbReference type="EMBL" id="CP118157">
    <property type="protein sequence ID" value="WOF22290.1"/>
    <property type="molecule type" value="Genomic_DNA"/>
</dbReference>
<dbReference type="NCBIfam" id="NF001381">
    <property type="entry name" value="PRK00279.1-3"/>
    <property type="match status" value="1"/>
</dbReference>
<feature type="binding site" evidence="5">
    <location>
        <position position="130"/>
    </location>
    <ligand>
        <name>ATP</name>
        <dbReference type="ChEBI" id="CHEBI:30616"/>
    </ligand>
</feature>
<evidence type="ECO:0000256" key="2">
    <source>
        <dbReference type="ARBA" id="ARBA00022727"/>
    </source>
</evidence>
<dbReference type="Proteomes" id="UP001305498">
    <property type="component" value="Chromosome"/>
</dbReference>
<feature type="binding site" evidence="5">
    <location>
        <position position="95"/>
    </location>
    <ligand>
        <name>AMP</name>
        <dbReference type="ChEBI" id="CHEBI:456215"/>
    </ligand>
</feature>
<comment type="function">
    <text evidence="5">Catalyzes the reversible transfer of the terminal phosphate group between ATP and AMP. Plays an important role in cellular energy homeostasis and in adenine nucleotide metabolism.</text>
</comment>
<keyword evidence="3 5" id="KW-0547">Nucleotide-binding</keyword>
<protein>
    <recommendedName>
        <fullName evidence="5 7">Adenylate kinase</fullName>
        <shortName evidence="5">AK</shortName>
        <ecNumber evidence="5 7">2.7.4.3</ecNumber>
    </recommendedName>
    <alternativeName>
        <fullName evidence="5">ATP-AMP transphosphorylase</fullName>
    </alternativeName>
    <alternativeName>
        <fullName evidence="5">ATP:AMP phosphotransferase</fullName>
    </alternativeName>
    <alternativeName>
        <fullName evidence="5">Adenylate monophosphate kinase</fullName>
    </alternativeName>
</protein>
<dbReference type="Gene3D" id="3.40.50.300">
    <property type="entry name" value="P-loop containing nucleotide triphosphate hydrolases"/>
    <property type="match status" value="1"/>
</dbReference>
<dbReference type="GO" id="GO:0004017">
    <property type="term" value="F:AMP kinase activity"/>
    <property type="evidence" value="ECO:0007669"/>
    <property type="project" value="UniProtKB-UniRule"/>
</dbReference>
<name>A0AA97I6B1_9MICO</name>
<keyword evidence="4 5" id="KW-0418">Kinase</keyword>
<reference evidence="8 9" key="1">
    <citation type="submission" date="2023-02" db="EMBL/GenBank/DDBJ databases">
        <title>Microbacterium betulae sp. nov., isolated from birch wood.</title>
        <authorList>
            <person name="Pasciak M."/>
            <person name="Pawlik K.J."/>
            <person name="Martynowski D."/>
            <person name="Laczmanski L."/>
            <person name="Ciekot J."/>
            <person name="Szponar B."/>
            <person name="Wojcik-Fatla A."/>
            <person name="Mackiewicz B."/>
            <person name="Farian E."/>
            <person name="Cholewa G."/>
            <person name="Cholewa A."/>
            <person name="Dutkiewicz J."/>
        </authorList>
    </citation>
    <scope>NUCLEOTIDE SEQUENCE [LARGE SCALE GENOMIC DNA]</scope>
    <source>
        <strain evidence="8 9">AB</strain>
    </source>
</reference>
<evidence type="ECO:0000256" key="7">
    <source>
        <dbReference type="RuleBase" id="RU003331"/>
    </source>
</evidence>
<dbReference type="GO" id="GO:0005524">
    <property type="term" value="F:ATP binding"/>
    <property type="evidence" value="ECO:0007669"/>
    <property type="project" value="UniProtKB-UniRule"/>
</dbReference>
<evidence type="ECO:0000256" key="4">
    <source>
        <dbReference type="ARBA" id="ARBA00022777"/>
    </source>
</evidence>
<dbReference type="SUPFAM" id="SSF52540">
    <property type="entry name" value="P-loop containing nucleoside triphosphate hydrolases"/>
    <property type="match status" value="1"/>
</dbReference>
<dbReference type="PROSITE" id="PS00113">
    <property type="entry name" value="ADENYLATE_KINASE"/>
    <property type="match status" value="1"/>
</dbReference>
<feature type="binding site" evidence="5">
    <location>
        <position position="147"/>
    </location>
    <ligand>
        <name>AMP</name>
        <dbReference type="ChEBI" id="CHEBI:456215"/>
    </ligand>
</feature>
<proteinExistence type="inferred from homology"/>
<dbReference type="KEGG" id="mbet:N8K70_12970"/>
<organism evidence="8 9">
    <name type="scientific">Microbacterium betulae</name>
    <dbReference type="NCBI Taxonomy" id="2981139"/>
    <lineage>
        <taxon>Bacteria</taxon>
        <taxon>Bacillati</taxon>
        <taxon>Actinomycetota</taxon>
        <taxon>Actinomycetes</taxon>
        <taxon>Micrococcales</taxon>
        <taxon>Microbacteriaceae</taxon>
        <taxon>Microbacterium</taxon>
    </lineage>
</organism>
<comment type="similarity">
    <text evidence="5 6">Belongs to the adenylate kinase family.</text>
</comment>
<dbReference type="GO" id="GO:0044209">
    <property type="term" value="P:AMP salvage"/>
    <property type="evidence" value="ECO:0007669"/>
    <property type="project" value="UniProtKB-UniRule"/>
</dbReference>
<feature type="binding site" evidence="5">
    <location>
        <position position="39"/>
    </location>
    <ligand>
        <name>AMP</name>
        <dbReference type="ChEBI" id="CHEBI:456215"/>
    </ligand>
</feature>
<comment type="catalytic activity">
    <reaction evidence="5 7">
        <text>AMP + ATP = 2 ADP</text>
        <dbReference type="Rhea" id="RHEA:12973"/>
        <dbReference type="ChEBI" id="CHEBI:30616"/>
        <dbReference type="ChEBI" id="CHEBI:456215"/>
        <dbReference type="ChEBI" id="CHEBI:456216"/>
        <dbReference type="EC" id="2.7.4.3"/>
    </reaction>
</comment>
<feature type="binding site" evidence="5">
    <location>
        <position position="175"/>
    </location>
    <ligand>
        <name>ATP</name>
        <dbReference type="ChEBI" id="CHEBI:30616"/>
    </ligand>
</feature>
<comment type="subunit">
    <text evidence="5 7">Monomer.</text>
</comment>
<evidence type="ECO:0000313" key="8">
    <source>
        <dbReference type="EMBL" id="WOF22290.1"/>
    </source>
</evidence>
<comment type="caution">
    <text evidence="5">Lacks conserved residue(s) required for the propagation of feature annotation.</text>
</comment>
<comment type="subcellular location">
    <subcellularLocation>
        <location evidence="5 7">Cytoplasm</location>
    </subcellularLocation>
</comment>
<dbReference type="EC" id="2.7.4.3" evidence="5 7"/>
<keyword evidence="9" id="KW-1185">Reference proteome</keyword>
<dbReference type="NCBIfam" id="NF011100">
    <property type="entry name" value="PRK14527.1"/>
    <property type="match status" value="1"/>
</dbReference>
<dbReference type="PANTHER" id="PTHR23359">
    <property type="entry name" value="NUCLEOTIDE KINASE"/>
    <property type="match status" value="1"/>
</dbReference>